<accession>A0A948WNB6</accession>
<dbReference type="InterPro" id="IPR006480">
    <property type="entry name" value="Phage_holin_4_1"/>
</dbReference>
<organism evidence="5 6">
    <name type="scientific">Candidatus Allofournierella pullistercoris</name>
    <dbReference type="NCBI Taxonomy" id="2838597"/>
    <lineage>
        <taxon>Bacteria</taxon>
        <taxon>Bacillati</taxon>
        <taxon>Bacillota</taxon>
        <taxon>Clostridia</taxon>
        <taxon>Eubacteriales</taxon>
        <taxon>Oscillospiraceae</taxon>
        <taxon>Allofournierella</taxon>
    </lineage>
</organism>
<dbReference type="AlphaFoldDB" id="A0A948WNB6"/>
<keyword evidence="3" id="KW-1133">Transmembrane helix</keyword>
<dbReference type="Proteomes" id="UP000713596">
    <property type="component" value="Unassembled WGS sequence"/>
</dbReference>
<sequence>MQNAVNVVSAVSAALMAYLFGPMDALFFALLACMGMDYLSGVIAAYIEGTLSSKKGFVGLSKKLLILCVTAVGTILDNATGANGMLRALVLGFYVANECISLLENAGRLGVPLPRKLLDALEQVKAKTS</sequence>
<name>A0A948WNB6_9FIRM</name>
<keyword evidence="4" id="KW-0472">Membrane</keyword>
<dbReference type="Pfam" id="PF05105">
    <property type="entry name" value="Phage_holin_4_1"/>
    <property type="match status" value="1"/>
</dbReference>
<keyword evidence="2" id="KW-0812">Transmembrane</keyword>
<evidence type="ECO:0000313" key="6">
    <source>
        <dbReference type="Proteomes" id="UP000713596"/>
    </source>
</evidence>
<dbReference type="NCBIfam" id="TIGR01593">
    <property type="entry name" value="holin_tox_secr"/>
    <property type="match status" value="1"/>
</dbReference>
<evidence type="ECO:0000256" key="2">
    <source>
        <dbReference type="ARBA" id="ARBA00022692"/>
    </source>
</evidence>
<proteinExistence type="predicted"/>
<reference evidence="5" key="1">
    <citation type="journal article" date="2021" name="PeerJ">
        <title>Extensive microbial diversity within the chicken gut microbiome revealed by metagenomics and culture.</title>
        <authorList>
            <person name="Gilroy R."/>
            <person name="Ravi A."/>
            <person name="Getino M."/>
            <person name="Pursley I."/>
            <person name="Horton D.L."/>
            <person name="Alikhan N.F."/>
            <person name="Baker D."/>
            <person name="Gharbi K."/>
            <person name="Hall N."/>
            <person name="Watson M."/>
            <person name="Adriaenssens E.M."/>
            <person name="Foster-Nyarko E."/>
            <person name="Jarju S."/>
            <person name="Secka A."/>
            <person name="Antonio M."/>
            <person name="Oren A."/>
            <person name="Chaudhuri R.R."/>
            <person name="La Ragione R."/>
            <person name="Hildebrand F."/>
            <person name="Pallen M.J."/>
        </authorList>
    </citation>
    <scope>NUCLEOTIDE SEQUENCE</scope>
    <source>
        <strain evidence="5">B5_2728</strain>
    </source>
</reference>
<evidence type="ECO:0000256" key="3">
    <source>
        <dbReference type="ARBA" id="ARBA00022989"/>
    </source>
</evidence>
<evidence type="ECO:0000256" key="4">
    <source>
        <dbReference type="ARBA" id="ARBA00023136"/>
    </source>
</evidence>
<protein>
    <submittedName>
        <fullName evidence="5">Phage holin family protein</fullName>
    </submittedName>
</protein>
<evidence type="ECO:0000256" key="1">
    <source>
        <dbReference type="ARBA" id="ARBA00004141"/>
    </source>
</evidence>
<evidence type="ECO:0000313" key="5">
    <source>
        <dbReference type="EMBL" id="MBU3805627.1"/>
    </source>
</evidence>
<comment type="caution">
    <text evidence="5">The sequence shown here is derived from an EMBL/GenBank/DDBJ whole genome shotgun (WGS) entry which is preliminary data.</text>
</comment>
<gene>
    <name evidence="5" type="ORF">H9882_01795</name>
</gene>
<dbReference type="EMBL" id="JAHLFP010000011">
    <property type="protein sequence ID" value="MBU3805627.1"/>
    <property type="molecule type" value="Genomic_DNA"/>
</dbReference>
<dbReference type="GO" id="GO:0016020">
    <property type="term" value="C:membrane"/>
    <property type="evidence" value="ECO:0007669"/>
    <property type="project" value="UniProtKB-SubCell"/>
</dbReference>
<reference evidence="5" key="2">
    <citation type="submission" date="2021-04" db="EMBL/GenBank/DDBJ databases">
        <authorList>
            <person name="Gilroy R."/>
        </authorList>
    </citation>
    <scope>NUCLEOTIDE SEQUENCE</scope>
    <source>
        <strain evidence="5">B5_2728</strain>
    </source>
</reference>
<comment type="subcellular location">
    <subcellularLocation>
        <location evidence="1">Membrane</location>
        <topology evidence="1">Multi-pass membrane protein</topology>
    </subcellularLocation>
</comment>